<dbReference type="Pfam" id="PF13191">
    <property type="entry name" value="AAA_16"/>
    <property type="match status" value="1"/>
</dbReference>
<keyword evidence="1" id="KW-0805">Transcription regulation</keyword>
<dbReference type="InterPro" id="IPR053159">
    <property type="entry name" value="Hybrid_Histidine_Kinase"/>
</dbReference>
<feature type="region of interest" description="Disordered" evidence="3">
    <location>
        <begin position="1005"/>
        <end position="1028"/>
    </location>
</feature>
<accession>A0ABW2FG89</accession>
<feature type="compositionally biased region" description="Low complexity" evidence="3">
    <location>
        <begin position="1005"/>
        <end position="1024"/>
    </location>
</feature>
<dbReference type="PANTHER" id="PTHR43642:SF1">
    <property type="entry name" value="HYBRID SIGNAL TRANSDUCTION HISTIDINE KINASE G"/>
    <property type="match status" value="1"/>
</dbReference>
<dbReference type="InterPro" id="IPR041664">
    <property type="entry name" value="AAA_16"/>
</dbReference>
<keyword evidence="2" id="KW-0804">Transcription</keyword>
<proteinExistence type="predicted"/>
<dbReference type="EMBL" id="JBHTAI010000008">
    <property type="protein sequence ID" value="MFC7149860.1"/>
    <property type="molecule type" value="Genomic_DNA"/>
</dbReference>
<evidence type="ECO:0000259" key="4">
    <source>
        <dbReference type="PROSITE" id="PS50043"/>
    </source>
</evidence>
<dbReference type="InterPro" id="IPR036388">
    <property type="entry name" value="WH-like_DNA-bd_sf"/>
</dbReference>
<reference evidence="6" key="1">
    <citation type="journal article" date="2019" name="Int. J. Syst. Evol. Microbiol.">
        <title>The Global Catalogue of Microorganisms (GCM) 10K type strain sequencing project: providing services to taxonomists for standard genome sequencing and annotation.</title>
        <authorList>
            <consortium name="The Broad Institute Genomics Platform"/>
            <consortium name="The Broad Institute Genome Sequencing Center for Infectious Disease"/>
            <person name="Wu L."/>
            <person name="Ma J."/>
        </authorList>
    </citation>
    <scope>NUCLEOTIDE SEQUENCE [LARGE SCALE GENOMIC DNA]</scope>
    <source>
        <strain evidence="6">KCTC 12907</strain>
    </source>
</reference>
<dbReference type="Gene3D" id="1.10.10.10">
    <property type="entry name" value="Winged helix-like DNA-binding domain superfamily/Winged helix DNA-binding domain"/>
    <property type="match status" value="1"/>
</dbReference>
<evidence type="ECO:0000313" key="6">
    <source>
        <dbReference type="Proteomes" id="UP001596378"/>
    </source>
</evidence>
<dbReference type="CDD" id="cd01120">
    <property type="entry name" value="RecA-like_superfamily"/>
    <property type="match status" value="1"/>
</dbReference>
<keyword evidence="6" id="KW-1185">Reference proteome</keyword>
<dbReference type="InterPro" id="IPR016032">
    <property type="entry name" value="Sig_transdc_resp-reg_C-effctor"/>
</dbReference>
<dbReference type="Pfam" id="PF00196">
    <property type="entry name" value="GerE"/>
    <property type="match status" value="1"/>
</dbReference>
<evidence type="ECO:0000256" key="1">
    <source>
        <dbReference type="ARBA" id="ARBA00023015"/>
    </source>
</evidence>
<dbReference type="InterPro" id="IPR003018">
    <property type="entry name" value="GAF"/>
</dbReference>
<dbReference type="PANTHER" id="PTHR43642">
    <property type="entry name" value="HYBRID SIGNAL TRANSDUCTION HISTIDINE KINASE G"/>
    <property type="match status" value="1"/>
</dbReference>
<gene>
    <name evidence="5" type="ORF">ACFQMJ_15145</name>
</gene>
<dbReference type="SUPFAM" id="SSF55781">
    <property type="entry name" value="GAF domain-like"/>
    <property type="match status" value="1"/>
</dbReference>
<dbReference type="Gene3D" id="3.40.50.300">
    <property type="entry name" value="P-loop containing nucleotide triphosphate hydrolases"/>
    <property type="match status" value="1"/>
</dbReference>
<evidence type="ECO:0000256" key="2">
    <source>
        <dbReference type="ARBA" id="ARBA00023163"/>
    </source>
</evidence>
<evidence type="ECO:0000256" key="3">
    <source>
        <dbReference type="SAM" id="MobiDB-lite"/>
    </source>
</evidence>
<dbReference type="PRINTS" id="PR00038">
    <property type="entry name" value="HTHLUXR"/>
</dbReference>
<name>A0ABW2FG89_9BACL</name>
<dbReference type="InterPro" id="IPR027417">
    <property type="entry name" value="P-loop_NTPase"/>
</dbReference>
<dbReference type="InterPro" id="IPR029016">
    <property type="entry name" value="GAF-like_dom_sf"/>
</dbReference>
<dbReference type="PROSITE" id="PS00622">
    <property type="entry name" value="HTH_LUXR_1"/>
    <property type="match status" value="1"/>
</dbReference>
<dbReference type="RefSeq" id="WP_378049376.1">
    <property type="nucleotide sequence ID" value="NZ_JBHMDN010000020.1"/>
</dbReference>
<dbReference type="InterPro" id="IPR000792">
    <property type="entry name" value="Tscrpt_reg_LuxR_C"/>
</dbReference>
<dbReference type="Proteomes" id="UP001596378">
    <property type="component" value="Unassembled WGS sequence"/>
</dbReference>
<dbReference type="SMART" id="SM00421">
    <property type="entry name" value="HTH_LUXR"/>
    <property type="match status" value="1"/>
</dbReference>
<dbReference type="CDD" id="cd06170">
    <property type="entry name" value="LuxR_C_like"/>
    <property type="match status" value="1"/>
</dbReference>
<dbReference type="Gene3D" id="3.30.450.40">
    <property type="match status" value="1"/>
</dbReference>
<dbReference type="PROSITE" id="PS50043">
    <property type="entry name" value="HTH_LUXR_2"/>
    <property type="match status" value="1"/>
</dbReference>
<sequence>MTAIALKTEWTNRVYGREAELAELQATFRLASLGTTELTLVSGPPGIGKTSLIRQLLRPAIENDCLFAWGKFDLLANRDPYHAIIDGVRFLIRKLLTEPDEALLRWQRLLEPELRSGGASVGDAIPELRLLLPELPSSSRDSVIDAPFRFEQTFRTLIRTLAQPDRPVVLFMDDLQWADKAALHLLQSLLADQDIRHFWLIGTFREEGGEETAEELVRWAESCSSSGSVQRLRLAPLELEHVEALLADSLGLSGPRAFELGHKLFTKSVGNPFHFKQLLLTSVQQGIVYSTPEGPAWRPEQLEALQDIEGQLDYLTARINGLPERVRRLLVCAACIGSAFHLDTLTAIGDPEEPDCAGGLDIAVKAGLLGVSSASGDEGQRDEARTYRFTHDRIRQAAYSLSDWAERERIHLAAGLYGLALDRHGQGEDTGLFETANHLNRAERLLTDEQRGMAAACNVRAGRKAMEAGNYEAASKYLERALPAAGRAAAEGAWAIDGAPSRFELLLACAECAFLCGDDERAAALLAEADGEAGRWVERARVAKLRIAHHSRSGKFAPAIEAGLAVLREDGLAIPDRPSRWAVKLEIARTRKLLRRRVAELRSLPVSDNEAARLRIELFGALIGPAFFYRRDLLALMAARLIRDMFRTGSSPLSPAVYAAFGMVLVTMGGDPPLAFELGRLAVEQAERSGSDSLLAQVSVMFHCVVAPWMRAADRDESALWESAQMAVEAGDYIFASYAIGGMMNVGYGKLSLDRMRQVLGRSMQVMEQTKEEVVCVNMRIYAEMVEKLSASAPFDLTVTDGLQEEQAFLEGLRNHDNGKVTLFQVYTYRTQLACLLGRYEEAATAAALARPFVSFAVQFPHLPMLLFYEGIALAALSRRHGSRSMKRAARLRAIERRFAQWTRMSPEPFAHRAALLAAERRRGREPEQRTIARYDEAAALARTQGDFQSLAVICECASRYHLERNRERLAQAYWLEADEACGLWQAEAKRLMLRREYPHWFPPARSASPAADRASQEAAAREANGPETEQRDLLKIIRHSIALSHPVSSRSVLDELYQTILDTASGERLYLLAPRDGRLAVAHGWDKHGDLSGPVASAERRRQSADNETLVPWTVVNYASRTGKPVVLSHAGQEELFAGDPFWPAHPGCGVACLPIFARQQMTGMLCLERPGGVPPLSEEHGDALRILASQALFMSKLTTVLSSADRAEDTPPAPSAERDLDSLTERELEVLDYLAKGLTNKEIAIRLGVTAGTIKVHTHRIFSKLNVNRRTKAVTEAIRLKLIEQPCDFS</sequence>
<dbReference type="SUPFAM" id="SSF52540">
    <property type="entry name" value="P-loop containing nucleoside triphosphate hydrolases"/>
    <property type="match status" value="1"/>
</dbReference>
<comment type="caution">
    <text evidence="5">The sequence shown here is derived from an EMBL/GenBank/DDBJ whole genome shotgun (WGS) entry which is preliminary data.</text>
</comment>
<dbReference type="Pfam" id="PF13185">
    <property type="entry name" value="GAF_2"/>
    <property type="match status" value="1"/>
</dbReference>
<evidence type="ECO:0000313" key="5">
    <source>
        <dbReference type="EMBL" id="MFC7149860.1"/>
    </source>
</evidence>
<organism evidence="5 6">
    <name type="scientific">Cohnella cellulosilytica</name>
    <dbReference type="NCBI Taxonomy" id="986710"/>
    <lineage>
        <taxon>Bacteria</taxon>
        <taxon>Bacillati</taxon>
        <taxon>Bacillota</taxon>
        <taxon>Bacilli</taxon>
        <taxon>Bacillales</taxon>
        <taxon>Paenibacillaceae</taxon>
        <taxon>Cohnella</taxon>
    </lineage>
</organism>
<feature type="domain" description="HTH luxR-type" evidence="4">
    <location>
        <begin position="1218"/>
        <end position="1283"/>
    </location>
</feature>
<protein>
    <submittedName>
        <fullName evidence="5">AAA family ATPase</fullName>
    </submittedName>
</protein>
<dbReference type="SUPFAM" id="SSF46894">
    <property type="entry name" value="C-terminal effector domain of the bipartite response regulators"/>
    <property type="match status" value="1"/>
</dbReference>